<dbReference type="FunFam" id="3.90.580.10:FF:000001">
    <property type="entry name" value="DNA primase"/>
    <property type="match status" value="1"/>
</dbReference>
<name>A0A5D9DAL6_HALER</name>
<evidence type="ECO:0000256" key="14">
    <source>
        <dbReference type="PIRSR" id="PIRSR002811-1"/>
    </source>
</evidence>
<dbReference type="NCBIfam" id="TIGR01391">
    <property type="entry name" value="dnaG"/>
    <property type="match status" value="1"/>
</dbReference>
<comment type="cofactor">
    <cofactor evidence="12 13 14">
        <name>Zn(2+)</name>
        <dbReference type="ChEBI" id="CHEBI:29105"/>
    </cofactor>
    <text evidence="12 13 14">Binds 1 zinc ion per monomer.</text>
</comment>
<dbReference type="SUPFAM" id="SSF117023">
    <property type="entry name" value="DNA primase DnaG, C-terminal domain"/>
    <property type="match status" value="1"/>
</dbReference>
<evidence type="ECO:0000256" key="8">
    <source>
        <dbReference type="ARBA" id="ARBA00022833"/>
    </source>
</evidence>
<dbReference type="GO" id="GO:0003899">
    <property type="term" value="F:DNA-directed RNA polymerase activity"/>
    <property type="evidence" value="ECO:0007669"/>
    <property type="project" value="UniProtKB-UniRule"/>
</dbReference>
<dbReference type="FunFam" id="3.90.980.10:FF:000001">
    <property type="entry name" value="DNA primase"/>
    <property type="match status" value="1"/>
</dbReference>
<dbReference type="PANTHER" id="PTHR30313">
    <property type="entry name" value="DNA PRIMASE"/>
    <property type="match status" value="1"/>
</dbReference>
<dbReference type="GO" id="GO:0006269">
    <property type="term" value="P:DNA replication, synthesis of primer"/>
    <property type="evidence" value="ECO:0007669"/>
    <property type="project" value="UniProtKB-UniRule"/>
</dbReference>
<dbReference type="EMBL" id="VTPU01000006">
    <property type="protein sequence ID" value="TZG40170.1"/>
    <property type="molecule type" value="Genomic_DNA"/>
</dbReference>
<dbReference type="SMART" id="SM00493">
    <property type="entry name" value="TOPRIM"/>
    <property type="match status" value="1"/>
</dbReference>
<gene>
    <name evidence="12" type="primary">dnaG</name>
    <name evidence="17" type="ORF">FZZ93_07980</name>
</gene>
<keyword evidence="8 12" id="KW-0862">Zinc</keyword>
<dbReference type="InterPro" id="IPR019475">
    <property type="entry name" value="DNA_primase_DnaB-bd"/>
</dbReference>
<dbReference type="FunFam" id="3.40.1360.10:FF:000002">
    <property type="entry name" value="DNA primase"/>
    <property type="match status" value="1"/>
</dbReference>
<dbReference type="PANTHER" id="PTHR30313:SF2">
    <property type="entry name" value="DNA PRIMASE"/>
    <property type="match status" value="1"/>
</dbReference>
<dbReference type="Gene3D" id="3.40.1360.10">
    <property type="match status" value="1"/>
</dbReference>
<dbReference type="Pfam" id="PF13662">
    <property type="entry name" value="Toprim_4"/>
    <property type="match status" value="1"/>
</dbReference>
<dbReference type="InterPro" id="IPR013173">
    <property type="entry name" value="DNA_primase_DnaG_DnaB-bd_dom"/>
</dbReference>
<dbReference type="InterPro" id="IPR050219">
    <property type="entry name" value="DnaG_primase"/>
</dbReference>
<dbReference type="InterPro" id="IPR036977">
    <property type="entry name" value="DNA_primase_Znf_CHC2"/>
</dbReference>
<keyword evidence="11 12" id="KW-0804">Transcription</keyword>
<dbReference type="InterPro" id="IPR002694">
    <property type="entry name" value="Znf_CHC2"/>
</dbReference>
<dbReference type="InterPro" id="IPR034151">
    <property type="entry name" value="TOPRIM_DnaG_bac"/>
</dbReference>
<dbReference type="RefSeq" id="WP_149321787.1">
    <property type="nucleotide sequence ID" value="NZ_JARWAH010000007.1"/>
</dbReference>
<evidence type="ECO:0000313" key="18">
    <source>
        <dbReference type="Proteomes" id="UP000324260"/>
    </source>
</evidence>
<dbReference type="SMART" id="SM00400">
    <property type="entry name" value="ZnF_CHCC"/>
    <property type="match status" value="1"/>
</dbReference>
<evidence type="ECO:0000256" key="7">
    <source>
        <dbReference type="ARBA" id="ARBA00022771"/>
    </source>
</evidence>
<protein>
    <recommendedName>
        <fullName evidence="12 13">DNA primase</fullName>
        <ecNumber evidence="12">2.7.7.101</ecNumber>
    </recommendedName>
</protein>
<dbReference type="CDD" id="cd03364">
    <property type="entry name" value="TOPRIM_DnaG_primases"/>
    <property type="match status" value="1"/>
</dbReference>
<reference evidence="17 18" key="1">
    <citation type="submission" date="2019-08" db="EMBL/GenBank/DDBJ databases">
        <title>Draft Genome Sequence of Halomonas eurihalina Isolated from Preserved Hide-surface.</title>
        <authorList>
            <person name="Hussain S.A."/>
            <person name="Xu A."/>
            <person name="Sarker M."/>
            <person name="Sommers C."/>
        </authorList>
    </citation>
    <scope>NUCLEOTIDE SEQUENCE [LARGE SCALE GENOMIC DNA]</scope>
    <source>
        <strain evidence="17 18">MS1</strain>
    </source>
</reference>
<sequence length="612" mass="68835">MAGQIPQRFIDDLLARTDVVEIVGERVKLKKSGRNHSGLCPFHQEKSPSFTVSADKQFYHCFGCGAHGNALGFLMEYDRLRFPEAVEHLAARLGLEVPREGDDDPRQQARERKRKEGVNLLELAASFFRERLKMPEGEAARAYLDKRGLSPEVVRDFGIGFAPAEWEAMRRHLGERGISEAVQIEYGLLVHREDSGRTYDRFRDRVMFPIRDIRGRTVAFGGRVLGDAKPKYLNSPETPVFHKGRELYGLYEARQANARLDRVVIVEGYMDVVALAQFGIRNAVATLGTATTEDHLSRLFRVVDEVVFCFDGDRAGRQAADRALRTALPMMIDGRQARFLFLPEGEDPDTLVRREGSEAFEDRITCASPLSEFLFELAAQGRDLARIEERERYASQVLEAIELLPEGMLKSLLLTELSRRTGVDQSSFESLMMRHAGSEGGRASPDEAAPPPMAEAAPVMGEASVGEASASSGTLGLMARALQLLVHEPGLVERLPESDDWCPQEDGDARLCREVVRLLKAGRYRSAQVLLAHFHGTPEGERLAELARREPLVPKGVRGVELDNWVSYFQRHRRQRSPQEEYDALLARSRTGERLSQQERQRLNELLMELKG</sequence>
<proteinExistence type="inferred from homology"/>
<dbReference type="Gene3D" id="1.10.860.10">
    <property type="entry name" value="DNAb Helicase, Chain A"/>
    <property type="match status" value="1"/>
</dbReference>
<comment type="caution">
    <text evidence="17">The sequence shown here is derived from an EMBL/GenBank/DDBJ whole genome shotgun (WGS) entry which is preliminary data.</text>
</comment>
<dbReference type="InterPro" id="IPR030846">
    <property type="entry name" value="DnaG_bac"/>
</dbReference>
<dbReference type="Gene3D" id="1.20.50.20">
    <property type="entry name" value="DnaG, RNA polymerase domain, helical bundle"/>
    <property type="match status" value="1"/>
</dbReference>
<evidence type="ECO:0000256" key="11">
    <source>
        <dbReference type="ARBA" id="ARBA00023163"/>
    </source>
</evidence>
<dbReference type="GO" id="GO:0003677">
    <property type="term" value="F:DNA binding"/>
    <property type="evidence" value="ECO:0007669"/>
    <property type="project" value="UniProtKB-KW"/>
</dbReference>
<evidence type="ECO:0000256" key="13">
    <source>
        <dbReference type="PIRNR" id="PIRNR002811"/>
    </source>
</evidence>
<dbReference type="Gene3D" id="3.90.580.10">
    <property type="entry name" value="Zinc finger, CHC2-type domain"/>
    <property type="match status" value="1"/>
</dbReference>
<feature type="region of interest" description="Disordered" evidence="15">
    <location>
        <begin position="435"/>
        <end position="454"/>
    </location>
</feature>
<feature type="domain" description="Toprim" evidence="16">
    <location>
        <begin position="261"/>
        <end position="356"/>
    </location>
</feature>
<keyword evidence="2 12" id="KW-0639">Primosome</keyword>
<keyword evidence="1 12" id="KW-0240">DNA-directed RNA polymerase</keyword>
<comment type="domain">
    <text evidence="12">Contains an N-terminal zinc-binding domain, a central core domain that contains the primase activity, and a C-terminal DnaB-binding domain.</text>
</comment>
<comment type="catalytic activity">
    <reaction evidence="12">
        <text>ssDNA + n NTP = ssDNA/pppN(pN)n-1 hybrid + (n-1) diphosphate.</text>
        <dbReference type="EC" id="2.7.7.101"/>
    </reaction>
</comment>
<keyword evidence="7 12" id="KW-0863">Zinc-finger</keyword>
<dbReference type="InterPro" id="IPR013264">
    <property type="entry name" value="DNAG_N"/>
</dbReference>
<evidence type="ECO:0000256" key="4">
    <source>
        <dbReference type="ARBA" id="ARBA00022695"/>
    </source>
</evidence>
<comment type="function">
    <text evidence="12 13">RNA polymerase that catalyzes the synthesis of short RNA molecules used as primers for DNA polymerase during DNA replication.</text>
</comment>
<dbReference type="Pfam" id="PF08275">
    <property type="entry name" value="DNAG_N"/>
    <property type="match status" value="1"/>
</dbReference>
<evidence type="ECO:0000256" key="1">
    <source>
        <dbReference type="ARBA" id="ARBA00022478"/>
    </source>
</evidence>
<keyword evidence="5 12" id="KW-0235">DNA replication</keyword>
<dbReference type="InterPro" id="IPR037068">
    <property type="entry name" value="DNA_primase_core_N_sf"/>
</dbReference>
<evidence type="ECO:0000256" key="12">
    <source>
        <dbReference type="HAMAP-Rule" id="MF_00974"/>
    </source>
</evidence>
<comment type="subunit">
    <text evidence="12">Monomer. Interacts with DnaB.</text>
</comment>
<evidence type="ECO:0000313" key="17">
    <source>
        <dbReference type="EMBL" id="TZG40170.1"/>
    </source>
</evidence>
<organism evidence="17 18">
    <name type="scientific">Halomonas eurihalina</name>
    <dbReference type="NCBI Taxonomy" id="42566"/>
    <lineage>
        <taxon>Bacteria</taxon>
        <taxon>Pseudomonadati</taxon>
        <taxon>Pseudomonadota</taxon>
        <taxon>Gammaproteobacteria</taxon>
        <taxon>Oceanospirillales</taxon>
        <taxon>Halomonadaceae</taxon>
        <taxon>Halomonas</taxon>
    </lineage>
</organism>
<evidence type="ECO:0000256" key="3">
    <source>
        <dbReference type="ARBA" id="ARBA00022679"/>
    </source>
</evidence>
<dbReference type="SUPFAM" id="SSF57783">
    <property type="entry name" value="Zinc beta-ribbon"/>
    <property type="match status" value="1"/>
</dbReference>
<dbReference type="InterPro" id="IPR006171">
    <property type="entry name" value="TOPRIM_dom"/>
</dbReference>
<evidence type="ECO:0000256" key="5">
    <source>
        <dbReference type="ARBA" id="ARBA00022705"/>
    </source>
</evidence>
<dbReference type="HAMAP" id="MF_00974">
    <property type="entry name" value="DNA_primase_DnaG"/>
    <property type="match status" value="1"/>
</dbReference>
<dbReference type="EC" id="2.7.7.101" evidence="12"/>
<comment type="similarity">
    <text evidence="12 13">Belongs to the DnaG primase family.</text>
</comment>
<evidence type="ECO:0000256" key="2">
    <source>
        <dbReference type="ARBA" id="ARBA00022515"/>
    </source>
</evidence>
<dbReference type="Gene3D" id="3.90.980.10">
    <property type="entry name" value="DNA primase, catalytic core, N-terminal domain"/>
    <property type="match status" value="1"/>
</dbReference>
<dbReference type="GO" id="GO:0005737">
    <property type="term" value="C:cytoplasm"/>
    <property type="evidence" value="ECO:0007669"/>
    <property type="project" value="TreeGrafter"/>
</dbReference>
<dbReference type="GO" id="GO:0008270">
    <property type="term" value="F:zinc ion binding"/>
    <property type="evidence" value="ECO:0007669"/>
    <property type="project" value="UniProtKB-UniRule"/>
</dbReference>
<dbReference type="PROSITE" id="PS50880">
    <property type="entry name" value="TOPRIM"/>
    <property type="match status" value="1"/>
</dbReference>
<evidence type="ECO:0000256" key="10">
    <source>
        <dbReference type="ARBA" id="ARBA00023125"/>
    </source>
</evidence>
<keyword evidence="4 12" id="KW-0548">Nucleotidyltransferase</keyword>
<dbReference type="AlphaFoldDB" id="A0A5D9DAL6"/>
<keyword evidence="10 12" id="KW-0238">DNA-binding</keyword>
<dbReference type="GO" id="GO:1990077">
    <property type="term" value="C:primosome complex"/>
    <property type="evidence" value="ECO:0007669"/>
    <property type="project" value="UniProtKB-KW"/>
</dbReference>
<keyword evidence="3 12" id="KW-0808">Transferase</keyword>
<keyword evidence="9" id="KW-0460">Magnesium</keyword>
<dbReference type="Pfam" id="PF08278">
    <property type="entry name" value="DnaG_DnaB_bind"/>
    <property type="match status" value="1"/>
</dbReference>
<dbReference type="SUPFAM" id="SSF56731">
    <property type="entry name" value="DNA primase core"/>
    <property type="match status" value="1"/>
</dbReference>
<dbReference type="InterPro" id="IPR006295">
    <property type="entry name" value="DNA_primase_DnaG"/>
</dbReference>
<dbReference type="Pfam" id="PF10410">
    <property type="entry name" value="DnaB_bind"/>
    <property type="match status" value="1"/>
</dbReference>
<keyword evidence="6 12" id="KW-0479">Metal-binding</keyword>
<dbReference type="GO" id="GO:0000428">
    <property type="term" value="C:DNA-directed RNA polymerase complex"/>
    <property type="evidence" value="ECO:0007669"/>
    <property type="project" value="UniProtKB-KW"/>
</dbReference>
<dbReference type="OrthoDB" id="9803773at2"/>
<evidence type="ECO:0000256" key="9">
    <source>
        <dbReference type="ARBA" id="ARBA00022842"/>
    </source>
</evidence>
<keyword evidence="18" id="KW-1185">Reference proteome</keyword>
<evidence type="ECO:0000256" key="15">
    <source>
        <dbReference type="SAM" id="MobiDB-lite"/>
    </source>
</evidence>
<evidence type="ECO:0000256" key="6">
    <source>
        <dbReference type="ARBA" id="ARBA00022723"/>
    </source>
</evidence>
<dbReference type="SMART" id="SM00766">
    <property type="entry name" value="DnaG_DnaB_bind"/>
    <property type="match status" value="1"/>
</dbReference>
<dbReference type="Proteomes" id="UP000324260">
    <property type="component" value="Unassembled WGS sequence"/>
</dbReference>
<dbReference type="Pfam" id="PF01807">
    <property type="entry name" value="Zn_ribbon_DnaG"/>
    <property type="match status" value="1"/>
</dbReference>
<evidence type="ECO:0000259" key="16">
    <source>
        <dbReference type="PROSITE" id="PS50880"/>
    </source>
</evidence>
<feature type="zinc finger region" description="CHC2-type" evidence="12 14">
    <location>
        <begin position="40"/>
        <end position="64"/>
    </location>
</feature>
<dbReference type="InterPro" id="IPR016136">
    <property type="entry name" value="DNA_helicase_N/primase_C"/>
</dbReference>
<dbReference type="PIRSF" id="PIRSF002811">
    <property type="entry name" value="DnaG"/>
    <property type="match status" value="1"/>
</dbReference>
<accession>A0A5D9DAL6</accession>